<organism evidence="2 3">
    <name type="scientific">Candidatus Bacteroides avicola</name>
    <dbReference type="NCBI Taxonomy" id="2838468"/>
    <lineage>
        <taxon>Bacteria</taxon>
        <taxon>Pseudomonadati</taxon>
        <taxon>Bacteroidota</taxon>
        <taxon>Bacteroidia</taxon>
        <taxon>Bacteroidales</taxon>
        <taxon>Bacteroidaceae</taxon>
        <taxon>Bacteroides</taxon>
    </lineage>
</organism>
<reference evidence="2" key="1">
    <citation type="journal article" date="2021" name="PeerJ">
        <title>Extensive microbial diversity within the chicken gut microbiome revealed by metagenomics and culture.</title>
        <authorList>
            <person name="Gilroy R."/>
            <person name="Ravi A."/>
            <person name="Getino M."/>
            <person name="Pursley I."/>
            <person name="Horton D.L."/>
            <person name="Alikhan N.F."/>
            <person name="Baker D."/>
            <person name="Gharbi K."/>
            <person name="Hall N."/>
            <person name="Watson M."/>
            <person name="Adriaenssens E.M."/>
            <person name="Foster-Nyarko E."/>
            <person name="Jarju S."/>
            <person name="Secka A."/>
            <person name="Antonio M."/>
            <person name="Oren A."/>
            <person name="Chaudhuri R.R."/>
            <person name="La Ragione R."/>
            <person name="Hildebrand F."/>
            <person name="Pallen M.J."/>
        </authorList>
    </citation>
    <scope>NUCLEOTIDE SEQUENCE</scope>
    <source>
        <strain evidence="2">ChiHjej12B11-9795</strain>
    </source>
</reference>
<proteinExistence type="predicted"/>
<reference evidence="2" key="2">
    <citation type="submission" date="2021-04" db="EMBL/GenBank/DDBJ databases">
        <authorList>
            <person name="Gilroy R."/>
        </authorList>
    </citation>
    <scope>NUCLEOTIDE SEQUENCE</scope>
    <source>
        <strain evidence="2">ChiHjej12B11-9795</strain>
    </source>
</reference>
<protein>
    <submittedName>
        <fullName evidence="2">Uncharacterized protein</fullName>
    </submittedName>
</protein>
<evidence type="ECO:0000256" key="1">
    <source>
        <dbReference type="SAM" id="Phobius"/>
    </source>
</evidence>
<gene>
    <name evidence="2" type="ORF">H9950_02565</name>
</gene>
<evidence type="ECO:0000313" key="2">
    <source>
        <dbReference type="EMBL" id="HJA85080.1"/>
    </source>
</evidence>
<name>A0A9D2HU99_9BACE</name>
<dbReference type="AlphaFoldDB" id="A0A9D2HU99"/>
<keyword evidence="1" id="KW-0812">Transmembrane</keyword>
<feature type="transmembrane region" description="Helical" evidence="1">
    <location>
        <begin position="135"/>
        <end position="157"/>
    </location>
</feature>
<dbReference type="Proteomes" id="UP000823862">
    <property type="component" value="Unassembled WGS sequence"/>
</dbReference>
<keyword evidence="1" id="KW-1133">Transmembrane helix</keyword>
<feature type="transmembrane region" description="Helical" evidence="1">
    <location>
        <begin position="50"/>
        <end position="76"/>
    </location>
</feature>
<accession>A0A9D2HU99</accession>
<sequence length="161" mass="17779">MKRYKIQKVSGAVLGVLLIATLGILCLFFFGGETPVEQRLVADLSKEEPAYTNVLMSWIYILFGLAVVVSLSGVFYKFVARCIVSPRSALRSLLGVMLLVVVLAVSWCMGSDRPLNMPGYDGTENVPFWLKVSDMFLYAIYTLLGIALALIAGFGIARRFR</sequence>
<feature type="transmembrane region" description="Helical" evidence="1">
    <location>
        <begin position="12"/>
        <end position="30"/>
    </location>
</feature>
<dbReference type="EMBL" id="DWZI01000014">
    <property type="protein sequence ID" value="HJA85080.1"/>
    <property type="molecule type" value="Genomic_DNA"/>
</dbReference>
<comment type="caution">
    <text evidence="2">The sequence shown here is derived from an EMBL/GenBank/DDBJ whole genome shotgun (WGS) entry which is preliminary data.</text>
</comment>
<feature type="transmembrane region" description="Helical" evidence="1">
    <location>
        <begin position="88"/>
        <end position="107"/>
    </location>
</feature>
<evidence type="ECO:0000313" key="3">
    <source>
        <dbReference type="Proteomes" id="UP000823862"/>
    </source>
</evidence>
<keyword evidence="1" id="KW-0472">Membrane</keyword>